<name>A0A7T8KF72_CALRO</name>
<dbReference type="AlphaFoldDB" id="A0A7T8KF72"/>
<dbReference type="Proteomes" id="UP000595437">
    <property type="component" value="Chromosome 5"/>
</dbReference>
<protein>
    <submittedName>
        <fullName evidence="1">Uncharacterized protein</fullName>
    </submittedName>
</protein>
<proteinExistence type="predicted"/>
<keyword evidence="2" id="KW-1185">Reference proteome</keyword>
<organism evidence="1 2">
    <name type="scientific">Caligus rogercresseyi</name>
    <name type="common">Sea louse</name>
    <dbReference type="NCBI Taxonomy" id="217165"/>
    <lineage>
        <taxon>Eukaryota</taxon>
        <taxon>Metazoa</taxon>
        <taxon>Ecdysozoa</taxon>
        <taxon>Arthropoda</taxon>
        <taxon>Crustacea</taxon>
        <taxon>Multicrustacea</taxon>
        <taxon>Hexanauplia</taxon>
        <taxon>Copepoda</taxon>
        <taxon>Siphonostomatoida</taxon>
        <taxon>Caligidae</taxon>
        <taxon>Caligus</taxon>
    </lineage>
</organism>
<accession>A0A7T8KF72</accession>
<evidence type="ECO:0000313" key="2">
    <source>
        <dbReference type="Proteomes" id="UP000595437"/>
    </source>
</evidence>
<dbReference type="EMBL" id="CP045894">
    <property type="protein sequence ID" value="QQP54794.1"/>
    <property type="molecule type" value="Genomic_DNA"/>
</dbReference>
<evidence type="ECO:0000313" key="1">
    <source>
        <dbReference type="EMBL" id="QQP54794.1"/>
    </source>
</evidence>
<sequence length="105" mass="11991">MSNQDCIKTLLTVLSNHQDLTDGVCLVVDNAIQYGLIESFLSDTFIRVLSQESLHNLLHHQYSSKLQDAIWHQYKTQKRDLFIEDSSAHMISSTNINYLMDSSSS</sequence>
<reference evidence="2" key="1">
    <citation type="submission" date="2021-01" db="EMBL/GenBank/DDBJ databases">
        <title>Caligus Genome Assembly.</title>
        <authorList>
            <person name="Gallardo-Escarate C."/>
        </authorList>
    </citation>
    <scope>NUCLEOTIDE SEQUENCE [LARGE SCALE GENOMIC DNA]</scope>
</reference>
<gene>
    <name evidence="1" type="ORF">FKW44_007740</name>
</gene>